<keyword evidence="4" id="KW-1185">Reference proteome</keyword>
<dbReference type="Proteomes" id="UP001152320">
    <property type="component" value="Chromosome 23"/>
</dbReference>
<feature type="compositionally biased region" description="Low complexity" evidence="1">
    <location>
        <begin position="680"/>
        <end position="695"/>
    </location>
</feature>
<evidence type="ECO:0000256" key="1">
    <source>
        <dbReference type="SAM" id="MobiDB-lite"/>
    </source>
</evidence>
<evidence type="ECO:0000313" key="3">
    <source>
        <dbReference type="EMBL" id="KAJ8020050.1"/>
    </source>
</evidence>
<feature type="domain" description="VPS9" evidence="2">
    <location>
        <begin position="662"/>
        <end position="818"/>
    </location>
</feature>
<dbReference type="SUPFAM" id="SSF109993">
    <property type="entry name" value="VPS9 domain"/>
    <property type="match status" value="1"/>
</dbReference>
<reference evidence="3" key="1">
    <citation type="submission" date="2021-10" db="EMBL/GenBank/DDBJ databases">
        <title>Tropical sea cucumber genome reveals ecological adaptation and Cuvierian tubules defense mechanism.</title>
        <authorList>
            <person name="Chen T."/>
        </authorList>
    </citation>
    <scope>NUCLEOTIDE SEQUENCE</scope>
    <source>
        <strain evidence="3">Nanhai2018</strain>
        <tissue evidence="3">Muscle</tissue>
    </source>
</reference>
<feature type="compositionally biased region" description="Basic residues" evidence="1">
    <location>
        <begin position="599"/>
        <end position="609"/>
    </location>
</feature>
<dbReference type="InterPro" id="IPR003123">
    <property type="entry name" value="VPS9"/>
</dbReference>
<evidence type="ECO:0000313" key="4">
    <source>
        <dbReference type="Proteomes" id="UP001152320"/>
    </source>
</evidence>
<protein>
    <recommendedName>
        <fullName evidence="2">VPS9 domain-containing protein</fullName>
    </recommendedName>
</protein>
<organism evidence="3 4">
    <name type="scientific">Holothuria leucospilota</name>
    <name type="common">Black long sea cucumber</name>
    <name type="synonym">Mertensiothuria leucospilota</name>
    <dbReference type="NCBI Taxonomy" id="206669"/>
    <lineage>
        <taxon>Eukaryota</taxon>
        <taxon>Metazoa</taxon>
        <taxon>Echinodermata</taxon>
        <taxon>Eleutherozoa</taxon>
        <taxon>Echinozoa</taxon>
        <taxon>Holothuroidea</taxon>
        <taxon>Aspidochirotacea</taxon>
        <taxon>Aspidochirotida</taxon>
        <taxon>Holothuriidae</taxon>
        <taxon>Holothuria</taxon>
    </lineage>
</organism>
<gene>
    <name evidence="3" type="ORF">HOLleu_41890</name>
</gene>
<feature type="region of interest" description="Disordered" evidence="1">
    <location>
        <begin position="666"/>
        <end position="697"/>
    </location>
</feature>
<feature type="compositionally biased region" description="Basic and acidic residues" evidence="1">
    <location>
        <begin position="565"/>
        <end position="591"/>
    </location>
</feature>
<feature type="region of interest" description="Disordered" evidence="1">
    <location>
        <begin position="565"/>
        <end position="609"/>
    </location>
</feature>
<dbReference type="Pfam" id="PF02204">
    <property type="entry name" value="VPS9"/>
    <property type="match status" value="1"/>
</dbReference>
<name>A0A9Q0YD30_HOLLE</name>
<dbReference type="Gene3D" id="1.20.1050.80">
    <property type="entry name" value="VPS9 domain"/>
    <property type="match status" value="1"/>
</dbReference>
<evidence type="ECO:0000259" key="2">
    <source>
        <dbReference type="PROSITE" id="PS51205"/>
    </source>
</evidence>
<dbReference type="InterPro" id="IPR037191">
    <property type="entry name" value="VPS9_dom_sf"/>
</dbReference>
<sequence length="822" mass="94743">MHLAIYEDSDWSNRIFWIKNISLKDGALPTISDQSANIIGLEPAVWAKVSVLDVVFIDIGNKVLHWTTCRANECPQRKDSHGNNPTDLTCQHFQSVMIESDEIILQCDFDELLRIASDALYKSPQSPHLLWHIFRLLHLYVLPMIQFRKGTDERAIDRALEKQNKILREIEKLLDEKSEERGAVQKSLSSKRQSICSKLEQDKFNLEAYCDEFITILEGGIKEDLKSAFTEIDKYCYEVEQLTEKQKRAPADVDYSERLNRIKMERDEYMVHLSRALVVREEIENYCRTSTQSSPKEIELPGIQREYIEEAEHWKLLSNLAEKLFWTKIHAVSIREALSFMQLELKFSTDRRRSNAFSIKVMGRDSIPSEWQTIDEQVTKALERDQTVITLHQSGKASLQQLCLSLLHDKQEQVQTERTLQRKGGFRRKDSINKLNSCKQAETYEQRVDLFCSSFLVASPSEMFAAVKTKVCGEIASHFEKITSAFLLDSSFQCDSKPRLWISYEKFLFPDLLFHYIIPIYQRAHQNELTKLKKILSEVTVKTLGLEGEVKLLKCLGLLPDSSNKDGEDRSGLHSNAKADLRNKSEDDLKPRGSPRYADKKRRSKLGSRRRLLRRQENLELVSNSRQLNFIPLNFKRSLQEGEEDFDFLNHDDVFAQRTSESFSDLSLTDSESSTKDNLENSLDDSASNSSSDASQVSEFQRRFQPAFRYFAEALSENIPYLKLERLAKCLSQLTCIVNQQAEKSGEKFSMSADDLLSSVILFLVHGHRDIVTSTYINLMFLQDYIPAFMENGKFGYTLTTFIGAFGAIMELFESNDKESPF</sequence>
<accession>A0A9Q0YD30</accession>
<comment type="caution">
    <text evidence="3">The sequence shown here is derived from an EMBL/GenBank/DDBJ whole genome shotgun (WGS) entry which is preliminary data.</text>
</comment>
<dbReference type="AlphaFoldDB" id="A0A9Q0YD30"/>
<proteinExistence type="predicted"/>
<dbReference type="OrthoDB" id="10028873at2759"/>
<dbReference type="EMBL" id="JAIZAY010000023">
    <property type="protein sequence ID" value="KAJ8020050.1"/>
    <property type="molecule type" value="Genomic_DNA"/>
</dbReference>
<dbReference type="PROSITE" id="PS51205">
    <property type="entry name" value="VPS9"/>
    <property type="match status" value="1"/>
</dbReference>